<dbReference type="InterPro" id="IPR012340">
    <property type="entry name" value="NA-bd_OB-fold"/>
</dbReference>
<name>A0A0D3MK22_9STRA</name>
<dbReference type="HAMAP" id="MF_01345_B">
    <property type="entry name" value="Ribosomal_uS17_B"/>
    <property type="match status" value="1"/>
</dbReference>
<dbReference type="Gene3D" id="2.40.50.140">
    <property type="entry name" value="Nucleic acid-binding proteins"/>
    <property type="match status" value="1"/>
</dbReference>
<evidence type="ECO:0000256" key="3">
    <source>
        <dbReference type="ARBA" id="ARBA00022730"/>
    </source>
</evidence>
<comment type="similarity">
    <text evidence="2">Belongs to the universal ribosomal protein uS17 family.</text>
</comment>
<dbReference type="GO" id="GO:0006412">
    <property type="term" value="P:translation"/>
    <property type="evidence" value="ECO:0007669"/>
    <property type="project" value="InterPro"/>
</dbReference>
<dbReference type="SUPFAM" id="SSF50249">
    <property type="entry name" value="Nucleic acid-binding proteins"/>
    <property type="match status" value="1"/>
</dbReference>
<keyword evidence="5 8" id="KW-0689">Ribosomal protein</keyword>
<protein>
    <recommendedName>
        <fullName evidence="7">Small ribosomal subunit protein uS17c</fullName>
    </recommendedName>
</protein>
<dbReference type="CDD" id="cd00364">
    <property type="entry name" value="Ribosomal_uS17"/>
    <property type="match status" value="1"/>
</dbReference>
<dbReference type="NCBIfam" id="TIGR03635">
    <property type="entry name" value="uS17_bact"/>
    <property type="match status" value="1"/>
</dbReference>
<dbReference type="InterPro" id="IPR000266">
    <property type="entry name" value="Ribosomal_uS17"/>
</dbReference>
<keyword evidence="6" id="KW-0687">Ribonucleoprotein</keyword>
<evidence type="ECO:0000256" key="1">
    <source>
        <dbReference type="ARBA" id="ARBA00002932"/>
    </source>
</evidence>
<reference evidence="8" key="1">
    <citation type="journal article" date="2015" name="Sci. Rep.">
        <title>Updating algal evolutionary relationships through plastid genome sequencing: did alveolate plastids emerge through endosymbiosis of an ochrophyte?</title>
        <authorList>
            <person name="Sevcikova T."/>
            <person name="Horak A."/>
            <person name="Klimes V."/>
            <person name="Zbrankova V."/>
            <person name="Demir-Hilton E."/>
            <person name="Sudek S."/>
            <person name="Jenkins J."/>
            <person name="Schmutz J."/>
            <person name="Pribyl P."/>
            <person name="Fousek J."/>
            <person name="Vlcek C."/>
            <person name="Lang B.F."/>
            <person name="Obornik M."/>
            <person name="Worden A.Z."/>
            <person name="Elias M."/>
        </authorList>
    </citation>
    <scope>NUCLEOTIDE SEQUENCE</scope>
</reference>
<comment type="function">
    <text evidence="1">One of the primary rRNA binding proteins, it binds specifically to the 5'-end of 16S ribosomal RNA.</text>
</comment>
<evidence type="ECO:0000256" key="2">
    <source>
        <dbReference type="ARBA" id="ARBA00010254"/>
    </source>
</evidence>
<geneLocation type="plastid" evidence="8"/>
<dbReference type="GO" id="GO:0003735">
    <property type="term" value="F:structural constituent of ribosome"/>
    <property type="evidence" value="ECO:0007669"/>
    <property type="project" value="InterPro"/>
</dbReference>
<gene>
    <name evidence="8" type="primary">rps17</name>
</gene>
<proteinExistence type="inferred from homology"/>
<dbReference type="InterPro" id="IPR019984">
    <property type="entry name" value="Ribosomal_uS17_bact/chlr"/>
</dbReference>
<keyword evidence="8" id="KW-0934">Plastid</keyword>
<accession>A0A0D3MK22</accession>
<sequence length="80" mass="9293">MVKKERLGIVVSDKPNKTIVVAIQTRYQHNKYTKTLIKTKRYMAHDEENTSKAGDLVLIEESAPFSKQKKWALKEIIKAY</sequence>
<dbReference type="PANTHER" id="PTHR10744">
    <property type="entry name" value="40S RIBOSOMAL PROTEIN S11 FAMILY MEMBER"/>
    <property type="match status" value="1"/>
</dbReference>
<evidence type="ECO:0000256" key="5">
    <source>
        <dbReference type="ARBA" id="ARBA00022980"/>
    </source>
</evidence>
<dbReference type="PRINTS" id="PR00973">
    <property type="entry name" value="RIBOSOMALS17"/>
</dbReference>
<evidence type="ECO:0000256" key="7">
    <source>
        <dbReference type="ARBA" id="ARBA00035251"/>
    </source>
</evidence>
<dbReference type="GO" id="GO:0005739">
    <property type="term" value="C:mitochondrion"/>
    <property type="evidence" value="ECO:0007669"/>
    <property type="project" value="TreeGrafter"/>
</dbReference>
<dbReference type="AlphaFoldDB" id="A0A0D3MK22"/>
<evidence type="ECO:0000256" key="6">
    <source>
        <dbReference type="ARBA" id="ARBA00023274"/>
    </source>
</evidence>
<organism evidence="8">
    <name type="scientific">Ochromonas sp. CCMP1393</name>
    <dbReference type="NCBI Taxonomy" id="420556"/>
    <lineage>
        <taxon>Eukaryota</taxon>
        <taxon>Sar</taxon>
        <taxon>Stramenopiles</taxon>
        <taxon>Ochrophyta</taxon>
        <taxon>Chrysophyceae</taxon>
        <taxon>Chromulinales</taxon>
        <taxon>Chromulinaceae</taxon>
        <taxon>Ochromonas</taxon>
    </lineage>
</organism>
<dbReference type="PANTHER" id="PTHR10744:SF1">
    <property type="entry name" value="SMALL RIBOSOMAL SUBUNIT PROTEIN US17M"/>
    <property type="match status" value="1"/>
</dbReference>
<dbReference type="NCBIfam" id="NF004123">
    <property type="entry name" value="PRK05610.1"/>
    <property type="match status" value="1"/>
</dbReference>
<keyword evidence="3" id="KW-0699">rRNA-binding</keyword>
<dbReference type="GO" id="GO:1990904">
    <property type="term" value="C:ribonucleoprotein complex"/>
    <property type="evidence" value="ECO:0007669"/>
    <property type="project" value="UniProtKB-KW"/>
</dbReference>
<dbReference type="EMBL" id="KJ877675">
    <property type="protein sequence ID" value="AIM52719.1"/>
    <property type="molecule type" value="Genomic_DNA"/>
</dbReference>
<evidence type="ECO:0000313" key="8">
    <source>
        <dbReference type="EMBL" id="AIM52719.1"/>
    </source>
</evidence>
<keyword evidence="4" id="KW-0694">RNA-binding</keyword>
<dbReference type="Pfam" id="PF00366">
    <property type="entry name" value="Ribosomal_S17"/>
    <property type="match status" value="1"/>
</dbReference>
<dbReference type="GO" id="GO:0019843">
    <property type="term" value="F:rRNA binding"/>
    <property type="evidence" value="ECO:0007669"/>
    <property type="project" value="UniProtKB-KW"/>
</dbReference>
<dbReference type="GO" id="GO:0005840">
    <property type="term" value="C:ribosome"/>
    <property type="evidence" value="ECO:0007669"/>
    <property type="project" value="UniProtKB-KW"/>
</dbReference>
<evidence type="ECO:0000256" key="4">
    <source>
        <dbReference type="ARBA" id="ARBA00022884"/>
    </source>
</evidence>